<keyword evidence="3" id="KW-0436">Ligase</keyword>
<comment type="caution">
    <text evidence="6">The sequence shown here is derived from an EMBL/GenBank/DDBJ whole genome shotgun (WGS) entry which is preliminary data.</text>
</comment>
<dbReference type="InterPro" id="IPR020845">
    <property type="entry name" value="AMP-binding_CS"/>
</dbReference>
<dbReference type="PROSITE" id="PS00455">
    <property type="entry name" value="AMP_BINDING"/>
    <property type="match status" value="1"/>
</dbReference>
<proteinExistence type="inferred from homology"/>
<dbReference type="InterPro" id="IPR036736">
    <property type="entry name" value="ACP-like_sf"/>
</dbReference>
<dbReference type="SUPFAM" id="SSF56801">
    <property type="entry name" value="Acetyl-CoA synthetase-like"/>
    <property type="match status" value="2"/>
</dbReference>
<dbReference type="NCBIfam" id="TIGR01733">
    <property type="entry name" value="AA-adenyl-dom"/>
    <property type="match status" value="1"/>
</dbReference>
<evidence type="ECO:0000256" key="2">
    <source>
        <dbReference type="ARBA" id="ARBA00022553"/>
    </source>
</evidence>
<evidence type="ECO:0000256" key="3">
    <source>
        <dbReference type="ARBA" id="ARBA00022598"/>
    </source>
</evidence>
<sequence>MLKKIVIGDPITEGNVLVLDDHLKECVEGEICISGPGLAVEYFKNADLTNAKFISWSNRRIYLTGDMGRRTSEGIVFLGRKDSLVKNRGFLINIETEVIPQLLLAPDVQAATALMHNGYLVAFVSPETVIATTIRLHLQQHSDKFHAPDIVVPLPKLPLTSNGKVDVSTLRKTIVKKFADRRYGSERAYEGVFWDAIAHALSRDVKEVSSKDSLWDLGVNSLTAMKLIAYLHQKGVTISLRDLLLASDLQEASVLVRPNSVQETQSSRTARSRLEEQYKKPGISPMTLVQVGLLQPCFEEPMANYLVMVIANVNVDGDKLKEAWESSLRKHSIFSTSFDLLNMTQRVENSMILDWEQTVVETEVKEERVSREIASLLSSASKSHDPLRFRPSNAVRVFIEASGCCSIFWLVHHAQVDGWSMSILMEDINRLLRSQQLPEAPDFSSYALRRARAFDQDISKSKAFWREAVSLEPPAKGLKLPPQSVNSAAIACIASSSSQLSVSTAELFEHCNTLRITAAIAFYAAWALLLSTYTQQPSVGLGIVLSGRTADEPRIEDLVGPVISSCPLLVDIKKFKKKSALLNHIQHQVLQMTDHQGSLDALVRDSESGIDIPSSVMGTVLAIQLDLPKPNMAWAGGEWKLRKETTYPSSLHVSVEDEGDQIITRMQYDSHKYDENAIRRMQQHFHRLVISLLDPTVISTKNVLGQMISAEEHQVLIQKPCLHYSYLDAGDATLKEAFELAVDRWPGIIAAEASDEQLTYSELDKRANAIASILSTQVSPLDHVAVSSDGSSTWLATVLAVIKSGAVYVPVDYKLPENRKKQIIEQSKARVYILAEGENQIDMRCTKVGWKDISTAIRVGENYRLPAKVTPESPAYLVFTSGTTGIPKGVQIAHRQVLALLNHPEARLHSHPGQRNAQTMSVGFDVCLAEIFGTLCFGATLILQDSTDPYAHLVKADATMATPSLLSYMDPQDYPNLHTILLAGEPVPQSLVDIWAPNRRLCNGYGPCECSILVSIAHLEKDREVTIGRSIKGTVCYILDHEQQPVPIGVPGNLYISGLSVSKGYFNQHEATVAAFTTNPFDDSQLMYCTGDVASWTESMEIQYLGRVDGQVKVRGFRVELQEIELAVRKSMKHTVKEVAAIVAEGNIYLFVTPVLVNTSLVHDNLTQVLPHYCLPNRVIALETLPMGSNFKADKRELQRLAVSMHQNEVEQPLSLTENLVGSVWREVLNLGDEFYLSPSSDFYALGGNSVKQIPVVRQLSKKLGRSVPLRVLFRNITLRALATALCASESTPYNKLETSHLTPALSYLEEEIYALHKAAQCSSAFNIVCKLQIDGPIHVGVLSEAVHHVLKSEPMLRSRYRVLREDIQRFESEEITLPVILPESKSATEYLAEDINRPFDLTLDQPFRCIIQSLGSRTLLVFVLHHIIADKTAVNALCKRISQAYGHALNNKHGLPTYSSTIGQNADWVRGIQAQSEPRNCEFWSRYLHNYTRIFVGQSEASIPANTRSLSLRALKNQTYSVRDIHIAACLLAVRKTFGRDDVVLGLPTSYRQSHNAEEPICTCLDRLPVRFTGKSYEQMTKKDLLESVVFVVNEARTNQIPHRRIMSLTGSQSIIDVMVIYHGLEDAYERNFQIPGASVHEMSLKPAWTLFPLLIEFVETSADLKVVVTSSVRDVQLHDVETLLQSLMMAGHALIV</sequence>
<dbReference type="SUPFAM" id="SSF52777">
    <property type="entry name" value="CoA-dependent acyltransferases"/>
    <property type="match status" value="4"/>
</dbReference>
<dbReference type="InterPro" id="IPR045851">
    <property type="entry name" value="AMP-bd_C_sf"/>
</dbReference>
<dbReference type="Gene3D" id="3.30.559.30">
    <property type="entry name" value="Nonribosomal peptide synthetase, condensation domain"/>
    <property type="match status" value="2"/>
</dbReference>
<dbReference type="PANTHER" id="PTHR45527">
    <property type="entry name" value="NONRIBOSOMAL PEPTIDE SYNTHETASE"/>
    <property type="match status" value="1"/>
</dbReference>
<accession>A0ABR3R556</accession>
<dbReference type="SUPFAM" id="SSF47336">
    <property type="entry name" value="ACP-like"/>
    <property type="match status" value="2"/>
</dbReference>
<dbReference type="InterPro" id="IPR023213">
    <property type="entry name" value="CAT-like_dom_sf"/>
</dbReference>
<dbReference type="Pfam" id="PF00550">
    <property type="entry name" value="PP-binding"/>
    <property type="match status" value="2"/>
</dbReference>
<protein>
    <submittedName>
        <fullName evidence="6">NRPS</fullName>
    </submittedName>
</protein>
<dbReference type="Gene3D" id="1.10.1200.10">
    <property type="entry name" value="ACP-like"/>
    <property type="match status" value="2"/>
</dbReference>
<feature type="domain" description="Carrier" evidence="5">
    <location>
        <begin position="1215"/>
        <end position="1290"/>
    </location>
</feature>
<dbReference type="InterPro" id="IPR000873">
    <property type="entry name" value="AMP-dep_synth/lig_dom"/>
</dbReference>
<dbReference type="Pfam" id="PF00501">
    <property type="entry name" value="AMP-binding"/>
    <property type="match status" value="1"/>
</dbReference>
<dbReference type="Gene3D" id="3.40.50.12780">
    <property type="entry name" value="N-terminal domain of ligase-like"/>
    <property type="match status" value="2"/>
</dbReference>
<dbReference type="Gene3D" id="3.30.300.30">
    <property type="match status" value="2"/>
</dbReference>
<dbReference type="Pfam" id="PF00668">
    <property type="entry name" value="Condensation"/>
    <property type="match status" value="2"/>
</dbReference>
<dbReference type="InterPro" id="IPR009081">
    <property type="entry name" value="PP-bd_ACP"/>
</dbReference>
<evidence type="ECO:0000256" key="4">
    <source>
        <dbReference type="ARBA" id="ARBA00029454"/>
    </source>
</evidence>
<dbReference type="PANTHER" id="PTHR45527:SF11">
    <property type="entry name" value="NONRIBOSOMAL PEPTIDE SYNTHETASE 5"/>
    <property type="match status" value="1"/>
</dbReference>
<evidence type="ECO:0000256" key="1">
    <source>
        <dbReference type="ARBA" id="ARBA00022450"/>
    </source>
</evidence>
<evidence type="ECO:0000259" key="5">
    <source>
        <dbReference type="PROSITE" id="PS50075"/>
    </source>
</evidence>
<evidence type="ECO:0000313" key="7">
    <source>
        <dbReference type="Proteomes" id="UP001521785"/>
    </source>
</evidence>
<keyword evidence="2" id="KW-0597">Phosphoprotein</keyword>
<evidence type="ECO:0000313" key="6">
    <source>
        <dbReference type="EMBL" id="KAL1599497.1"/>
    </source>
</evidence>
<keyword evidence="1" id="KW-0596">Phosphopantetheine</keyword>
<dbReference type="InterPro" id="IPR001242">
    <property type="entry name" value="Condensation_dom"/>
</dbReference>
<dbReference type="EMBL" id="JAKJXO020000010">
    <property type="protein sequence ID" value="KAL1599497.1"/>
    <property type="molecule type" value="Genomic_DNA"/>
</dbReference>
<name>A0ABR3R556_9PLEO</name>
<feature type="domain" description="Carrier" evidence="5">
    <location>
        <begin position="184"/>
        <end position="260"/>
    </location>
</feature>
<dbReference type="PROSITE" id="PS50075">
    <property type="entry name" value="CARRIER"/>
    <property type="match status" value="2"/>
</dbReference>
<reference evidence="6 7" key="1">
    <citation type="submission" date="2024-02" db="EMBL/GenBank/DDBJ databases">
        <title>De novo assembly and annotation of 12 fungi associated with fruit tree decline syndrome in Ontario, Canada.</title>
        <authorList>
            <person name="Sulman M."/>
            <person name="Ellouze W."/>
            <person name="Ilyukhin E."/>
        </authorList>
    </citation>
    <scope>NUCLEOTIDE SEQUENCE [LARGE SCALE GENOMIC DNA]</scope>
    <source>
        <strain evidence="6 7">M42-189</strain>
    </source>
</reference>
<comment type="similarity">
    <text evidence="4">Belongs to the NRP synthetase family.</text>
</comment>
<organism evidence="6 7">
    <name type="scientific">Paraconiothyrium brasiliense</name>
    <dbReference type="NCBI Taxonomy" id="300254"/>
    <lineage>
        <taxon>Eukaryota</taxon>
        <taxon>Fungi</taxon>
        <taxon>Dikarya</taxon>
        <taxon>Ascomycota</taxon>
        <taxon>Pezizomycotina</taxon>
        <taxon>Dothideomycetes</taxon>
        <taxon>Pleosporomycetidae</taxon>
        <taxon>Pleosporales</taxon>
        <taxon>Massarineae</taxon>
        <taxon>Didymosphaeriaceae</taxon>
        <taxon>Paraconiothyrium</taxon>
    </lineage>
</organism>
<dbReference type="InterPro" id="IPR042099">
    <property type="entry name" value="ANL_N_sf"/>
</dbReference>
<dbReference type="InterPro" id="IPR010071">
    <property type="entry name" value="AA_adenyl_dom"/>
</dbReference>
<dbReference type="Gene3D" id="3.30.559.10">
    <property type="entry name" value="Chloramphenicol acetyltransferase-like domain"/>
    <property type="match status" value="2"/>
</dbReference>
<keyword evidence="7" id="KW-1185">Reference proteome</keyword>
<dbReference type="Proteomes" id="UP001521785">
    <property type="component" value="Unassembled WGS sequence"/>
</dbReference>
<gene>
    <name evidence="6" type="ORF">SLS60_007300</name>
</gene>